<protein>
    <submittedName>
        <fullName evidence="3">SDR family NAD(P)-dependent oxidoreductase</fullName>
    </submittedName>
</protein>
<dbReference type="Proteomes" id="UP000286997">
    <property type="component" value="Unassembled WGS sequence"/>
</dbReference>
<evidence type="ECO:0000256" key="2">
    <source>
        <dbReference type="ARBA" id="ARBA00023002"/>
    </source>
</evidence>
<dbReference type="Gene3D" id="3.40.50.720">
    <property type="entry name" value="NAD(P)-binding Rossmann-like Domain"/>
    <property type="match status" value="1"/>
</dbReference>
<evidence type="ECO:0000313" key="4">
    <source>
        <dbReference type="Proteomes" id="UP000286997"/>
    </source>
</evidence>
<reference evidence="3 4" key="1">
    <citation type="submission" date="2019-01" db="EMBL/GenBank/DDBJ databases">
        <authorList>
            <person name="Chen W.-M."/>
        </authorList>
    </citation>
    <scope>NUCLEOTIDE SEQUENCE [LARGE SCALE GENOMIC DNA]</scope>
    <source>
        <strain evidence="3 4">TER-1</strain>
    </source>
</reference>
<evidence type="ECO:0000313" key="3">
    <source>
        <dbReference type="EMBL" id="RVU18741.1"/>
    </source>
</evidence>
<dbReference type="PRINTS" id="PR00081">
    <property type="entry name" value="GDHRDH"/>
</dbReference>
<dbReference type="InterPro" id="IPR020904">
    <property type="entry name" value="Sc_DH/Rdtase_CS"/>
</dbReference>
<keyword evidence="2" id="KW-0560">Oxidoreductase</keyword>
<dbReference type="EMBL" id="SACP01000008">
    <property type="protein sequence ID" value="RVU18741.1"/>
    <property type="molecule type" value="Genomic_DNA"/>
</dbReference>
<dbReference type="Pfam" id="PF00106">
    <property type="entry name" value="adh_short"/>
    <property type="match status" value="1"/>
</dbReference>
<accession>A0A437P948</accession>
<keyword evidence="4" id="KW-1185">Reference proteome</keyword>
<dbReference type="RefSeq" id="WP_127728684.1">
    <property type="nucleotide sequence ID" value="NZ_SACP01000008.1"/>
</dbReference>
<gene>
    <name evidence="3" type="ORF">EOE48_10180</name>
</gene>
<evidence type="ECO:0000256" key="1">
    <source>
        <dbReference type="ARBA" id="ARBA00006484"/>
    </source>
</evidence>
<proteinExistence type="inferred from homology"/>
<dbReference type="PROSITE" id="PS00061">
    <property type="entry name" value="ADH_SHORT"/>
    <property type="match status" value="1"/>
</dbReference>
<dbReference type="SUPFAM" id="SSF51735">
    <property type="entry name" value="NAD(P)-binding Rossmann-fold domains"/>
    <property type="match status" value="1"/>
</dbReference>
<organism evidence="3 4">
    <name type="scientific">Methylobacterium oryzihabitans</name>
    <dbReference type="NCBI Taxonomy" id="2499852"/>
    <lineage>
        <taxon>Bacteria</taxon>
        <taxon>Pseudomonadati</taxon>
        <taxon>Pseudomonadota</taxon>
        <taxon>Alphaproteobacteria</taxon>
        <taxon>Hyphomicrobiales</taxon>
        <taxon>Methylobacteriaceae</taxon>
        <taxon>Methylobacterium</taxon>
    </lineage>
</organism>
<dbReference type="PANTHER" id="PTHR43008:SF7">
    <property type="entry name" value="SHORT CHAIN DEHYDROGENASE_REDUCTASE (AFU_ORTHOLOGUE AFUA_2G00830)"/>
    <property type="match status" value="1"/>
</dbReference>
<dbReference type="InterPro" id="IPR002347">
    <property type="entry name" value="SDR_fam"/>
</dbReference>
<dbReference type="InterPro" id="IPR036291">
    <property type="entry name" value="NAD(P)-bd_dom_sf"/>
</dbReference>
<dbReference type="GO" id="GO:0050664">
    <property type="term" value="F:oxidoreductase activity, acting on NAD(P)H, oxygen as acceptor"/>
    <property type="evidence" value="ECO:0007669"/>
    <property type="project" value="TreeGrafter"/>
</dbReference>
<sequence length="283" mass="29205">MTAHPAFAPGRAALVTGGASGIGLAAACDFARRGMRVAIADLPGEALDAAARAAAEAAPGGEAMVRAIPTDVADRAAVEALREAATAAFGAPSVVMANAGIEAGGRFFSDPATWERILGVNLWGVVNVVQAFLPAMIEAGGPGAVVVTGSKQGITTPPGNTPYNVSKAGVKVVAEALAHELRERGAPISAHLLIPGFVYTGLTRARGATEKPAGAWTPEETVARMHEGLAAGEFYILCPDNETTRAQDEKRILWAAGDIVHNRPALSRWHPDHKDAFAAHMQA</sequence>
<comment type="similarity">
    <text evidence="1">Belongs to the short-chain dehydrogenases/reductases (SDR) family.</text>
</comment>
<dbReference type="OrthoDB" id="4690547at2"/>
<name>A0A437P948_9HYPH</name>
<dbReference type="PANTHER" id="PTHR43008">
    <property type="entry name" value="BENZIL REDUCTASE"/>
    <property type="match status" value="1"/>
</dbReference>
<dbReference type="AlphaFoldDB" id="A0A437P948"/>
<dbReference type="CDD" id="cd05233">
    <property type="entry name" value="SDR_c"/>
    <property type="match status" value="1"/>
</dbReference>
<comment type="caution">
    <text evidence="3">The sequence shown here is derived from an EMBL/GenBank/DDBJ whole genome shotgun (WGS) entry which is preliminary data.</text>
</comment>